<name>A0A0G3GWA6_9CORY</name>
<dbReference type="SUPFAM" id="SSF50494">
    <property type="entry name" value="Trypsin-like serine proteases"/>
    <property type="match status" value="1"/>
</dbReference>
<gene>
    <name evidence="5" type="ORF">CMUST_02330</name>
</gene>
<dbReference type="RefSeq" id="WP_052844479.1">
    <property type="nucleotide sequence ID" value="NZ_CP011542.1"/>
</dbReference>
<feature type="signal peptide" evidence="4">
    <location>
        <begin position="1"/>
        <end position="21"/>
    </location>
</feature>
<feature type="region of interest" description="Disordered" evidence="2">
    <location>
        <begin position="269"/>
        <end position="293"/>
    </location>
</feature>
<dbReference type="InterPro" id="IPR043504">
    <property type="entry name" value="Peptidase_S1_PA_chymotrypsin"/>
</dbReference>
<dbReference type="OrthoDB" id="4425803at2"/>
<feature type="compositionally biased region" description="Basic and acidic residues" evidence="2">
    <location>
        <begin position="282"/>
        <end position="293"/>
    </location>
</feature>
<reference evidence="5 6" key="1">
    <citation type="journal article" date="2015" name="Genome Announc.">
        <title>Complete Genome Sequence of the Type Strain Corynebacterium mustelae DSM 45274, Isolated from Various Tissues of a Male Ferret with Lethal Sepsis.</title>
        <authorList>
            <person name="Ruckert C."/>
            <person name="Eimer J."/>
            <person name="Winkler A."/>
            <person name="Tauch A."/>
        </authorList>
    </citation>
    <scope>NUCLEOTIDE SEQUENCE [LARGE SCALE GENOMIC DNA]</scope>
    <source>
        <strain evidence="5 6">DSM 45274</strain>
    </source>
</reference>
<feature type="coiled-coil region" evidence="1">
    <location>
        <begin position="359"/>
        <end position="424"/>
    </location>
</feature>
<keyword evidence="3" id="KW-0812">Transmembrane</keyword>
<keyword evidence="6" id="KW-1185">Reference proteome</keyword>
<dbReference type="STRING" id="571915.CMUST_02330"/>
<evidence type="ECO:0000256" key="2">
    <source>
        <dbReference type="SAM" id="MobiDB-lite"/>
    </source>
</evidence>
<feature type="compositionally biased region" description="Polar residues" evidence="2">
    <location>
        <begin position="271"/>
        <end position="281"/>
    </location>
</feature>
<proteinExistence type="predicted"/>
<evidence type="ECO:0008006" key="7">
    <source>
        <dbReference type="Google" id="ProtNLM"/>
    </source>
</evidence>
<protein>
    <recommendedName>
        <fullName evidence="7">Trypsin</fullName>
    </recommendedName>
</protein>
<dbReference type="KEGG" id="cmv:CMUST_02330"/>
<dbReference type="Gene3D" id="2.40.10.10">
    <property type="entry name" value="Trypsin-like serine proteases"/>
    <property type="match status" value="2"/>
</dbReference>
<dbReference type="AlphaFoldDB" id="A0A0G3GWA6"/>
<evidence type="ECO:0000313" key="6">
    <source>
        <dbReference type="Proteomes" id="UP000035199"/>
    </source>
</evidence>
<evidence type="ECO:0000256" key="3">
    <source>
        <dbReference type="SAM" id="Phobius"/>
    </source>
</evidence>
<feature type="chain" id="PRO_5005184527" description="Trypsin" evidence="4">
    <location>
        <begin position="22"/>
        <end position="454"/>
    </location>
</feature>
<keyword evidence="4" id="KW-0732">Signal</keyword>
<accession>A0A0G3GWA6</accession>
<feature type="transmembrane region" description="Helical" evidence="3">
    <location>
        <begin position="433"/>
        <end position="452"/>
    </location>
</feature>
<keyword evidence="3" id="KW-0472">Membrane</keyword>
<sequence length="454" mass="49962">MRFVVALIVALSVVRAPYALAVNPINQGDPIFLGNSLCTAGFIDRENNRIWTAGHCHVHGATVTNRWRQKVGTLVYRWSDVQSNLNKGLTGAELNEAIFRFFPYDLAYVELSDPSAAGHNVFSGDRVYRPEVGDTMCRWGVTTKRITCGPVLKTDSQLIYGGDLASKPGDSGGPTWVPGKGYIGQTLGIRSAKLHDGTVASSALVHRHDVALKLEKTGVTPDFPEIDDILANPPEYYSDKLETFGAQLPTSAEMSQLLKEHEVKEQKLTEQLDQSTATLSKANERRERAAAELEKAQADAVRLAGDEGNLRTEISGLNSKISDSYNELVRLNDELAKNNKPQESGQIFDSHQREYDETVLRSRSRNSELKAAIEKQQEELQKLSAELGDIDGLHDAIARLQREIAEAREIEAQQTQRLKELESASPPLGIGKIFAIIVAIIAAIGGAVAMFFRR</sequence>
<evidence type="ECO:0000313" key="5">
    <source>
        <dbReference type="EMBL" id="AKK04810.1"/>
    </source>
</evidence>
<dbReference type="PATRIC" id="fig|571915.4.peg.495"/>
<evidence type="ECO:0000256" key="1">
    <source>
        <dbReference type="SAM" id="Coils"/>
    </source>
</evidence>
<keyword evidence="3" id="KW-1133">Transmembrane helix</keyword>
<keyword evidence="1" id="KW-0175">Coiled coil</keyword>
<organism evidence="5 6">
    <name type="scientific">Corynebacterium mustelae</name>
    <dbReference type="NCBI Taxonomy" id="571915"/>
    <lineage>
        <taxon>Bacteria</taxon>
        <taxon>Bacillati</taxon>
        <taxon>Actinomycetota</taxon>
        <taxon>Actinomycetes</taxon>
        <taxon>Mycobacteriales</taxon>
        <taxon>Corynebacteriaceae</taxon>
        <taxon>Corynebacterium</taxon>
    </lineage>
</organism>
<dbReference type="Proteomes" id="UP000035199">
    <property type="component" value="Chromosome"/>
</dbReference>
<dbReference type="EMBL" id="CP011542">
    <property type="protein sequence ID" value="AKK04810.1"/>
    <property type="molecule type" value="Genomic_DNA"/>
</dbReference>
<reference evidence="6" key="2">
    <citation type="submission" date="2015-05" db="EMBL/GenBank/DDBJ databases">
        <title>Complete genome sequence of Corynebacterium mustelae DSM 45274, isolated from various tissues of a male ferret with lethal sepsis.</title>
        <authorList>
            <person name="Ruckert C."/>
            <person name="Albersmeier A."/>
            <person name="Winkler A."/>
            <person name="Tauch A."/>
        </authorList>
    </citation>
    <scope>NUCLEOTIDE SEQUENCE [LARGE SCALE GENOMIC DNA]</scope>
    <source>
        <strain evidence="6">DSM 45274</strain>
    </source>
</reference>
<evidence type="ECO:0000256" key="4">
    <source>
        <dbReference type="SAM" id="SignalP"/>
    </source>
</evidence>
<dbReference type="InterPro" id="IPR009003">
    <property type="entry name" value="Peptidase_S1_PA"/>
</dbReference>